<dbReference type="CDD" id="cd01448">
    <property type="entry name" value="TST_Repeat_1"/>
    <property type="match status" value="1"/>
</dbReference>
<dbReference type="GO" id="GO:0004792">
    <property type="term" value="F:thiosulfate-cyanide sulfurtransferase activity"/>
    <property type="evidence" value="ECO:0007669"/>
    <property type="project" value="TreeGrafter"/>
</dbReference>
<keyword evidence="1 4" id="KW-0808">Transferase</keyword>
<keyword evidence="2" id="KW-0677">Repeat</keyword>
<proteinExistence type="predicted"/>
<accession>A0A4Q9RA46</accession>
<gene>
    <name evidence="4" type="ORF">DNK44_00955</name>
</gene>
<dbReference type="EMBL" id="QJUL01000001">
    <property type="protein sequence ID" value="TBU97583.1"/>
    <property type="molecule type" value="Genomic_DNA"/>
</dbReference>
<dbReference type="InterPro" id="IPR036873">
    <property type="entry name" value="Rhodanese-like_dom_sf"/>
</dbReference>
<protein>
    <submittedName>
        <fullName evidence="4">Sulfurtransferase</fullName>
    </submittedName>
</protein>
<dbReference type="InterPro" id="IPR045078">
    <property type="entry name" value="TST/MPST-like"/>
</dbReference>
<evidence type="ECO:0000256" key="2">
    <source>
        <dbReference type="ARBA" id="ARBA00022737"/>
    </source>
</evidence>
<evidence type="ECO:0000256" key="1">
    <source>
        <dbReference type="ARBA" id="ARBA00022679"/>
    </source>
</evidence>
<comment type="caution">
    <text evidence="4">The sequence shown here is derived from an EMBL/GenBank/DDBJ whole genome shotgun (WGS) entry which is preliminary data.</text>
</comment>
<reference evidence="4 5" key="1">
    <citation type="submission" date="2018-06" db="EMBL/GenBank/DDBJ databases">
        <title>Three novel Pseudomonas species isolated from symptomatic oak.</title>
        <authorList>
            <person name="Bueno-Gonzalez V."/>
            <person name="Brady C."/>
        </authorList>
    </citation>
    <scope>NUCLEOTIDE SEQUENCE [LARGE SCALE GENOMIC DNA]</scope>
    <source>
        <strain evidence="4 5">P6B</strain>
    </source>
</reference>
<dbReference type="SMART" id="SM00450">
    <property type="entry name" value="RHOD"/>
    <property type="match status" value="2"/>
</dbReference>
<evidence type="ECO:0000259" key="3">
    <source>
        <dbReference type="PROSITE" id="PS50206"/>
    </source>
</evidence>
<dbReference type="Proteomes" id="UP000293172">
    <property type="component" value="Unassembled WGS sequence"/>
</dbReference>
<dbReference type="SUPFAM" id="SSF52821">
    <property type="entry name" value="Rhodanese/Cell cycle control phosphatase"/>
    <property type="match status" value="2"/>
</dbReference>
<feature type="domain" description="Rhodanese" evidence="3">
    <location>
        <begin position="189"/>
        <end position="290"/>
    </location>
</feature>
<evidence type="ECO:0000313" key="4">
    <source>
        <dbReference type="EMBL" id="TBU97583.1"/>
    </source>
</evidence>
<dbReference type="OrthoDB" id="9781034at2"/>
<evidence type="ECO:0000313" key="5">
    <source>
        <dbReference type="Proteomes" id="UP000293172"/>
    </source>
</evidence>
<dbReference type="Gene3D" id="3.40.250.10">
    <property type="entry name" value="Rhodanese-like domain"/>
    <property type="match status" value="2"/>
</dbReference>
<dbReference type="PANTHER" id="PTHR11364:SF27">
    <property type="entry name" value="SULFURTRANSFERASE"/>
    <property type="match status" value="1"/>
</dbReference>
<organism evidence="4 5">
    <name type="scientific">Phytopseudomonas dryadis</name>
    <dbReference type="NCBI Taxonomy" id="2487520"/>
    <lineage>
        <taxon>Bacteria</taxon>
        <taxon>Pseudomonadati</taxon>
        <taxon>Pseudomonadota</taxon>
        <taxon>Gammaproteobacteria</taxon>
        <taxon>Pseudomonadales</taxon>
        <taxon>Pseudomonadaceae</taxon>
        <taxon>Phytopseudomonas</taxon>
    </lineage>
</organism>
<feature type="domain" description="Rhodanese" evidence="3">
    <location>
        <begin position="21"/>
        <end position="145"/>
    </location>
</feature>
<dbReference type="RefSeq" id="WP_131197131.1">
    <property type="nucleotide sequence ID" value="NZ_QJUL01000001.1"/>
</dbReference>
<dbReference type="AlphaFoldDB" id="A0A4Q9RA46"/>
<dbReference type="InterPro" id="IPR001763">
    <property type="entry name" value="Rhodanese-like_dom"/>
</dbReference>
<dbReference type="Pfam" id="PF00581">
    <property type="entry name" value="Rhodanese"/>
    <property type="match status" value="2"/>
</dbReference>
<dbReference type="PROSITE" id="PS50206">
    <property type="entry name" value="RHODANESE_3"/>
    <property type="match status" value="2"/>
</dbReference>
<name>A0A4Q9RA46_9GAMM</name>
<dbReference type="PANTHER" id="PTHR11364">
    <property type="entry name" value="THIOSULFATE SULFERTANSFERASE"/>
    <property type="match status" value="1"/>
</dbReference>
<sequence length="296" mass="31337">MLSLDPRRILIDPPGLQLILDQPSTLVVDASVELAAPRFDGDYQVASGRQAWLQDHIPGARHADLLEALADPSADFSFALPDPRSLEHALGALGVGRAENIVLYDRHDGFWAARLWWMLRSLGIAARVLDGGFKAWRRAGLAECSGEEADGENPTELTLTPLPGYWASHETVQAVAAGEAPGTLVCALSAALFEGRAVTRYARRGHIPGSLNRPARALFDAQGRYLPPAALAQALGADLLNGTQPLILYCGGGISAAATALALTLLGREQVAIYDGSLQQWAADHALPMTTGAAPA</sequence>